<accession>A0ABR9ADQ5</accession>
<dbReference type="RefSeq" id="WP_191945990.1">
    <property type="nucleotide sequence ID" value="NZ_JACYNP010000015.1"/>
</dbReference>
<comment type="caution">
    <text evidence="1">The sequence shown here is derived from an EMBL/GenBank/DDBJ whole genome shotgun (WGS) entry which is preliminary data.</text>
</comment>
<evidence type="ECO:0000313" key="1">
    <source>
        <dbReference type="EMBL" id="MBD8124259.1"/>
    </source>
</evidence>
<keyword evidence="2" id="KW-1185">Reference proteome</keyword>
<dbReference type="EMBL" id="JACYNP010000015">
    <property type="protein sequence ID" value="MBD8124259.1"/>
    <property type="molecule type" value="Genomic_DNA"/>
</dbReference>
<gene>
    <name evidence="1" type="ORF">IFT62_23935</name>
</gene>
<name>A0ABR9ADQ5_9PSED</name>
<protein>
    <submittedName>
        <fullName evidence="1">Uncharacterized protein</fullName>
    </submittedName>
</protein>
<reference evidence="1 2" key="1">
    <citation type="journal article" date="2020" name="FEMS Microbiol. Ecol.">
        <title>Temporal dynamics of bacterial communities during seed development and maturation.</title>
        <authorList>
            <person name="Chesneau G."/>
            <person name="Torres-Cortes G."/>
            <person name="Briand M."/>
            <person name="Darrasse A."/>
            <person name="Preveaux A."/>
            <person name="Marais C."/>
            <person name="Jacques M.A."/>
            <person name="Shade A."/>
            <person name="Barret M."/>
        </authorList>
    </citation>
    <scope>NUCLEOTIDE SEQUENCE [LARGE SCALE GENOMIC DNA]</scope>
    <source>
        <strain evidence="1 2">CFBP13723</strain>
    </source>
</reference>
<sequence>MMAAPQKLKTVKSTPFSDFVRNATFEEKERVYLEVMEKAWARQEKIIEQARKM</sequence>
<dbReference type="Proteomes" id="UP000625247">
    <property type="component" value="Unassembled WGS sequence"/>
</dbReference>
<organism evidence="1 2">
    <name type="scientific">Pseudomonas lutea</name>
    <dbReference type="NCBI Taxonomy" id="243924"/>
    <lineage>
        <taxon>Bacteria</taxon>
        <taxon>Pseudomonadati</taxon>
        <taxon>Pseudomonadota</taxon>
        <taxon>Gammaproteobacteria</taxon>
        <taxon>Pseudomonadales</taxon>
        <taxon>Pseudomonadaceae</taxon>
        <taxon>Pseudomonas</taxon>
    </lineage>
</organism>
<evidence type="ECO:0000313" key="2">
    <source>
        <dbReference type="Proteomes" id="UP000625247"/>
    </source>
</evidence>
<proteinExistence type="predicted"/>